<organism evidence="4 5">
    <name type="scientific">Candidatus Marsarchaeota G2 archaeon BE_D</name>
    <dbReference type="NCBI Taxonomy" id="1978158"/>
    <lineage>
        <taxon>Archaea</taxon>
        <taxon>Candidatus Marsarchaeota</taxon>
        <taxon>Candidatus Marsarchaeota group 2</taxon>
    </lineage>
</organism>
<dbReference type="Proteomes" id="UP000242015">
    <property type="component" value="Unassembled WGS sequence"/>
</dbReference>
<dbReference type="InterPro" id="IPR053857">
    <property type="entry name" value="Csx1_CARF"/>
</dbReference>
<dbReference type="PANTHER" id="PTHR37169">
    <property type="entry name" value="CRISPR SYSTEM ENDORIBONUCLEASE CSX1-RELATED"/>
    <property type="match status" value="1"/>
</dbReference>
<accession>A0A2R6C777</accession>
<dbReference type="InterPro" id="IPR019016">
    <property type="entry name" value="Csx1-like_HEPN"/>
</dbReference>
<dbReference type="PANTHER" id="PTHR37169:SF1">
    <property type="entry name" value="CRISPR SYSTEM ENDORIBONUCLEASE CSX1"/>
    <property type="match status" value="1"/>
</dbReference>
<dbReference type="AlphaFoldDB" id="A0A2R6C777"/>
<dbReference type="Gene3D" id="3.40.50.10640">
    <property type="entry name" value="SSO1389-like"/>
    <property type="match status" value="1"/>
</dbReference>
<evidence type="ECO:0000259" key="2">
    <source>
        <dbReference type="Pfam" id="PF09455"/>
    </source>
</evidence>
<feature type="domain" description="CRISPR system endoribonuclease Csx1-like HEPN" evidence="2">
    <location>
        <begin position="363"/>
        <end position="417"/>
    </location>
</feature>
<dbReference type="EMBL" id="NEXF01000407">
    <property type="protein sequence ID" value="PSO06759.1"/>
    <property type="molecule type" value="Genomic_DNA"/>
</dbReference>
<feature type="region of interest" description="Disordered" evidence="1">
    <location>
        <begin position="429"/>
        <end position="450"/>
    </location>
</feature>
<dbReference type="Pfam" id="PF09455">
    <property type="entry name" value="Csx1_HEPN"/>
    <property type="match status" value="1"/>
</dbReference>
<name>A0A2R6C777_9ARCH</name>
<dbReference type="SUPFAM" id="SSF160980">
    <property type="entry name" value="SSO1389-like"/>
    <property type="match status" value="1"/>
</dbReference>
<feature type="compositionally biased region" description="Basic and acidic residues" evidence="1">
    <location>
        <begin position="429"/>
        <end position="444"/>
    </location>
</feature>
<feature type="domain" description="CRISPR system endoribonuclease Csx1 CARF" evidence="3">
    <location>
        <begin position="7"/>
        <end position="203"/>
    </location>
</feature>
<evidence type="ECO:0000259" key="3">
    <source>
        <dbReference type="Pfam" id="PF22230"/>
    </source>
</evidence>
<dbReference type="NCBIfam" id="TIGR01897">
    <property type="entry name" value="cas_MJ1666"/>
    <property type="match status" value="1"/>
</dbReference>
<evidence type="ECO:0000313" key="4">
    <source>
        <dbReference type="EMBL" id="PSO06759.1"/>
    </source>
</evidence>
<reference evidence="4 5" key="1">
    <citation type="submission" date="2017-04" db="EMBL/GenBank/DDBJ databases">
        <title>Novel microbial lineages endemic to geothermal iron-oxide mats fill important gaps in the evolutionary history of Archaea.</title>
        <authorList>
            <person name="Jay Z.J."/>
            <person name="Beam J.P."/>
            <person name="Dlakic M."/>
            <person name="Rusch D.B."/>
            <person name="Kozubal M.A."/>
            <person name="Inskeep W.P."/>
        </authorList>
    </citation>
    <scope>NUCLEOTIDE SEQUENCE [LARGE SCALE GENOMIC DNA]</scope>
    <source>
        <strain evidence="4">BE_D</strain>
    </source>
</reference>
<comment type="caution">
    <text evidence="4">The sequence shown here is derived from an EMBL/GenBank/DDBJ whole genome shotgun (WGS) entry which is preliminary data.</text>
</comment>
<dbReference type="InterPro" id="IPR027419">
    <property type="entry name" value="CRISPR-assoc_Csx1_C"/>
</dbReference>
<dbReference type="Pfam" id="PF22230">
    <property type="entry name" value="Csx1_CARF"/>
    <property type="match status" value="1"/>
</dbReference>
<gene>
    <name evidence="4" type="ORF">B9Q04_14415</name>
</gene>
<dbReference type="Gene3D" id="1.10.3740.10">
    <property type="entry name" value="SSO1389-like domains"/>
    <property type="match status" value="1"/>
</dbReference>
<evidence type="ECO:0000313" key="5">
    <source>
        <dbReference type="Proteomes" id="UP000242015"/>
    </source>
</evidence>
<dbReference type="InterPro" id="IPR052875">
    <property type="entry name" value="CRISPR_assoc_ribonuclease"/>
</dbReference>
<proteinExistence type="predicted"/>
<dbReference type="InterPro" id="IPR010171">
    <property type="entry name" value="CRISPR_Csx1"/>
</dbReference>
<protein>
    <submittedName>
        <fullName evidence="4">CRISPR-associated protein</fullName>
    </submittedName>
</protein>
<sequence length="450" mass="51103">MGQGKSLLITSIGNPQNYSFTTYSYRGEPKKGCVSSVVFDVVDKAIYVGLASLIDVRTHTQGEKTCGSTQQTNECAEKARKILEKYQGKSYGEYAELHHDAEEALEEYAESTFRSAHSIVVPPLGKPGEKYTFRFPPNTANTILLLKLYRECGEETYTRIMVDLTHGVNFLPTLCLKAAQLLSQIMLVRSRSAVSLEAYNADPYKPNIEKQEVNLVHSEAVENLTLYNLLQEPKKIKGDLRSLLQDEEREKLCATYSASKYLLKTLAHPYPLTLAYAAERFKRKADPKLVNVLVNQILEKCEWSDNTAKTQYEVDELYAFQIILAYEVAKQVSKIAVWNNGYTLGTIEKLAELYGIVAQPYTILIKQEISKIKEKLKTNQGFRGTLAELYGHKDTPNQMDKRIMVAHAGFQMEFIHLEEGRAAYYDGERRMDPRDEGDQEELRSLLDPTF</sequence>
<evidence type="ECO:0000256" key="1">
    <source>
        <dbReference type="SAM" id="MobiDB-lite"/>
    </source>
</evidence>